<protein>
    <submittedName>
        <fullName evidence="3">Beta-lactamase family protein</fullName>
    </submittedName>
</protein>
<evidence type="ECO:0000256" key="1">
    <source>
        <dbReference type="ARBA" id="ARBA00022801"/>
    </source>
</evidence>
<evidence type="ECO:0000313" key="4">
    <source>
        <dbReference type="Proteomes" id="UP000315215"/>
    </source>
</evidence>
<dbReference type="PANTHER" id="PTHR43283:SF11">
    <property type="entry name" value="BETA-LACTAMASE-RELATED DOMAIN-CONTAINING PROTEIN"/>
    <property type="match status" value="1"/>
</dbReference>
<dbReference type="Gene3D" id="3.40.710.10">
    <property type="entry name" value="DD-peptidase/beta-lactamase superfamily"/>
    <property type="match status" value="1"/>
</dbReference>
<keyword evidence="1" id="KW-0378">Hydrolase</keyword>
<reference evidence="3 4" key="1">
    <citation type="submission" date="2019-07" db="EMBL/GenBank/DDBJ databases">
        <authorList>
            <person name="Li J."/>
        </authorList>
    </citation>
    <scope>NUCLEOTIDE SEQUENCE [LARGE SCALE GENOMIC DNA]</scope>
    <source>
        <strain evidence="3 4">TKL69</strain>
    </source>
</reference>
<evidence type="ECO:0000313" key="3">
    <source>
        <dbReference type="EMBL" id="QDP41390.1"/>
    </source>
</evidence>
<organism evidence="3 4">
    <name type="scientific">Radiobacillus deserti</name>
    <dbReference type="NCBI Taxonomy" id="2594883"/>
    <lineage>
        <taxon>Bacteria</taxon>
        <taxon>Bacillati</taxon>
        <taxon>Bacillota</taxon>
        <taxon>Bacilli</taxon>
        <taxon>Bacillales</taxon>
        <taxon>Bacillaceae</taxon>
        <taxon>Radiobacillus</taxon>
    </lineage>
</organism>
<name>A0A516KJ22_9BACI</name>
<dbReference type="Proteomes" id="UP000315215">
    <property type="component" value="Chromosome"/>
</dbReference>
<dbReference type="GO" id="GO:0016787">
    <property type="term" value="F:hydrolase activity"/>
    <property type="evidence" value="ECO:0007669"/>
    <property type="project" value="UniProtKB-KW"/>
</dbReference>
<dbReference type="InterPro" id="IPR050789">
    <property type="entry name" value="Diverse_Enzym_Activities"/>
</dbReference>
<keyword evidence="4" id="KW-1185">Reference proteome</keyword>
<dbReference type="PANTHER" id="PTHR43283">
    <property type="entry name" value="BETA-LACTAMASE-RELATED"/>
    <property type="match status" value="1"/>
</dbReference>
<gene>
    <name evidence="3" type="ORF">FN924_15090</name>
</gene>
<dbReference type="Pfam" id="PF00144">
    <property type="entry name" value="Beta-lactamase"/>
    <property type="match status" value="1"/>
</dbReference>
<dbReference type="EMBL" id="CP041666">
    <property type="protein sequence ID" value="QDP41390.1"/>
    <property type="molecule type" value="Genomic_DNA"/>
</dbReference>
<dbReference type="InterPro" id="IPR001466">
    <property type="entry name" value="Beta-lactam-related"/>
</dbReference>
<proteinExistence type="predicted"/>
<sequence length="224" mass="26004">MYIREQVESRQIPGAVLLITKSNQEVYHQAFGHFQNKYGENQQIDRDTLFDIASLTKVVATTPAILFLHATKMLNVQEQVQTYIPEFRFPDVVIEHLLTHASGLPADLNRVDRHRNRDVIKEVLSTNLIYEPGKQVLYSDLGMILLGRIIERVTNQPLHIFIQQTILEPWELFQTKYLLTEEEKRKAAATERDKSSFLQGVVHDEKDVSARSSKRECRLVFHCF</sequence>
<feature type="domain" description="Beta-lactamase-related" evidence="2">
    <location>
        <begin position="3"/>
        <end position="193"/>
    </location>
</feature>
<evidence type="ECO:0000259" key="2">
    <source>
        <dbReference type="Pfam" id="PF00144"/>
    </source>
</evidence>
<dbReference type="AlphaFoldDB" id="A0A516KJ22"/>
<dbReference type="InterPro" id="IPR012338">
    <property type="entry name" value="Beta-lactam/transpept-like"/>
</dbReference>
<accession>A0A516KJ22</accession>
<dbReference type="KEGG" id="aqt:FN924_15090"/>
<dbReference type="SUPFAM" id="SSF56601">
    <property type="entry name" value="beta-lactamase/transpeptidase-like"/>
    <property type="match status" value="1"/>
</dbReference>